<dbReference type="EMBL" id="BFAG01000006">
    <property type="protein sequence ID" value="GBF05862.1"/>
    <property type="molecule type" value="Genomic_DNA"/>
</dbReference>
<organism evidence="2 3">
    <name type="scientific">Deinococcus aerius</name>
    <dbReference type="NCBI Taxonomy" id="200253"/>
    <lineage>
        <taxon>Bacteria</taxon>
        <taxon>Thermotogati</taxon>
        <taxon>Deinococcota</taxon>
        <taxon>Deinococci</taxon>
        <taxon>Deinococcales</taxon>
        <taxon>Deinococcaceae</taxon>
        <taxon>Deinococcus</taxon>
    </lineage>
</organism>
<evidence type="ECO:0000313" key="3">
    <source>
        <dbReference type="Proteomes" id="UP000236569"/>
    </source>
</evidence>
<dbReference type="AlphaFoldDB" id="A0A2I9CVD2"/>
<evidence type="ECO:0000256" key="1">
    <source>
        <dbReference type="SAM" id="MobiDB-lite"/>
    </source>
</evidence>
<dbReference type="RefSeq" id="WP_133162005.1">
    <property type="nucleotide sequence ID" value="NZ_BFAG01000006.1"/>
</dbReference>
<reference evidence="3" key="1">
    <citation type="submission" date="2018-01" db="EMBL/GenBank/DDBJ databases">
        <title>Draft Genome Sequence of the Radioresistant Bacterium Deinococcus aerius TR0125, Isolated from the Higher Atmosphere above Japan.</title>
        <authorList>
            <person name="Satoh K."/>
            <person name="Arai H."/>
            <person name="Sanzen T."/>
            <person name="Kawaguchi Y."/>
            <person name="Hayashi H."/>
            <person name="Yokobori S."/>
            <person name="Yamagishi A."/>
            <person name="Oono Y."/>
            <person name="Narumi I."/>
        </authorList>
    </citation>
    <scope>NUCLEOTIDE SEQUENCE [LARGE SCALE GENOMIC DNA]</scope>
    <source>
        <strain evidence="3">TR0125</strain>
    </source>
</reference>
<proteinExistence type="predicted"/>
<comment type="caution">
    <text evidence="2">The sequence shown here is derived from an EMBL/GenBank/DDBJ whole genome shotgun (WGS) entry which is preliminary data.</text>
</comment>
<protein>
    <submittedName>
        <fullName evidence="2">Uncharacterized protein</fullName>
    </submittedName>
</protein>
<accession>A0A2I9CVD2</accession>
<evidence type="ECO:0000313" key="2">
    <source>
        <dbReference type="EMBL" id="GBF05862.1"/>
    </source>
</evidence>
<feature type="region of interest" description="Disordered" evidence="1">
    <location>
        <begin position="130"/>
        <end position="161"/>
    </location>
</feature>
<name>A0A2I9CVD2_9DEIO</name>
<dbReference type="Proteomes" id="UP000236569">
    <property type="component" value="Unassembled WGS sequence"/>
</dbReference>
<keyword evidence="3" id="KW-1185">Reference proteome</keyword>
<gene>
    <name evidence="2" type="ORF">DAERI_060122</name>
</gene>
<sequence>MSNHQVAHNAVRAGQRYYQSRRKGAERRLRRSLRPGVSLAQVVKRAFEGLAAAMQRATEMMRRLPVVLEAIQKNPSIPLIDRVRLRVALHPGETPFQVARAVGEERVLLVAVMMRMVTLSAERGRVAATAQDSAQEGYSPVDDALESSGSLPASRPVREGH</sequence>